<evidence type="ECO:0000313" key="9">
    <source>
        <dbReference type="EMBL" id="QEM05343.1"/>
    </source>
</evidence>
<reference evidence="10 12" key="2">
    <citation type="submission" date="2021-03" db="EMBL/GenBank/DDBJ databases">
        <title>Mucilaginibacter strains isolated from gold and copper mining confer multi heavy-metal resistance.</title>
        <authorList>
            <person name="Li Y."/>
        </authorList>
    </citation>
    <scope>NUCLEOTIDE SEQUENCE [LARGE SCALE GENOMIC DNA]</scope>
    <source>
        <strain evidence="10 12">P2-4</strain>
    </source>
</reference>
<dbReference type="Proteomes" id="UP000250557">
    <property type="component" value="Chromosome"/>
</dbReference>
<evidence type="ECO:0000256" key="2">
    <source>
        <dbReference type="ARBA" id="ARBA00006275"/>
    </source>
</evidence>
<dbReference type="Proteomes" id="UP000663940">
    <property type="component" value="Chromosome"/>
</dbReference>
<evidence type="ECO:0000256" key="5">
    <source>
        <dbReference type="ARBA" id="ARBA00023237"/>
    </source>
</evidence>
<evidence type="ECO:0000313" key="12">
    <source>
        <dbReference type="Proteomes" id="UP000663940"/>
    </source>
</evidence>
<keyword evidence="12" id="KW-1185">Reference proteome</keyword>
<evidence type="ECO:0000313" key="10">
    <source>
        <dbReference type="EMBL" id="QTE52131.1"/>
    </source>
</evidence>
<feature type="chain" id="PRO_5042290509" evidence="6">
    <location>
        <begin position="21"/>
        <end position="497"/>
    </location>
</feature>
<keyword evidence="3 6" id="KW-0732">Signal</keyword>
<dbReference type="RefSeq" id="WP_112654763.1">
    <property type="nucleotide sequence ID" value="NZ_CP043451.1"/>
</dbReference>
<feature type="domain" description="RagB/SusD" evidence="7">
    <location>
        <begin position="348"/>
        <end position="479"/>
    </location>
</feature>
<dbReference type="InterPro" id="IPR011990">
    <property type="entry name" value="TPR-like_helical_dom_sf"/>
</dbReference>
<dbReference type="Pfam" id="PF14322">
    <property type="entry name" value="SusD-like_3"/>
    <property type="match status" value="1"/>
</dbReference>
<dbReference type="Gene3D" id="1.25.40.390">
    <property type="match status" value="1"/>
</dbReference>
<evidence type="ECO:0000256" key="6">
    <source>
        <dbReference type="SAM" id="SignalP"/>
    </source>
</evidence>
<evidence type="ECO:0000256" key="1">
    <source>
        <dbReference type="ARBA" id="ARBA00004442"/>
    </source>
</evidence>
<evidence type="ECO:0000313" key="11">
    <source>
        <dbReference type="Proteomes" id="UP000250557"/>
    </source>
</evidence>
<organism evidence="9 11">
    <name type="scientific">Mucilaginibacter rubeus</name>
    <dbReference type="NCBI Taxonomy" id="2027860"/>
    <lineage>
        <taxon>Bacteria</taxon>
        <taxon>Pseudomonadati</taxon>
        <taxon>Bacteroidota</taxon>
        <taxon>Sphingobacteriia</taxon>
        <taxon>Sphingobacteriales</taxon>
        <taxon>Sphingobacteriaceae</taxon>
        <taxon>Mucilaginibacter</taxon>
    </lineage>
</organism>
<dbReference type="AlphaFoldDB" id="A0AAE6MJ61"/>
<dbReference type="EMBL" id="CP071880">
    <property type="protein sequence ID" value="QTE52131.1"/>
    <property type="molecule type" value="Genomic_DNA"/>
</dbReference>
<dbReference type="Pfam" id="PF07980">
    <property type="entry name" value="SusD_RagB"/>
    <property type="match status" value="1"/>
</dbReference>
<feature type="signal peptide" evidence="6">
    <location>
        <begin position="1"/>
        <end position="20"/>
    </location>
</feature>
<reference evidence="9 11" key="1">
    <citation type="submission" date="2019-08" db="EMBL/GenBank/DDBJ databases">
        <title>Comparative genome analysis confer to the adaptation heavy metal polluted environment.</title>
        <authorList>
            <person name="Li Y."/>
        </authorList>
    </citation>
    <scope>NUCLEOTIDE SEQUENCE [LARGE SCALE GENOMIC DNA]</scope>
    <source>
        <strain evidence="9 11">P2</strain>
    </source>
</reference>
<comment type="subcellular location">
    <subcellularLocation>
        <location evidence="1">Cell outer membrane</location>
    </subcellularLocation>
</comment>
<sequence length="497" mass="55558">MKKYIYLLVFLCVAMLSNCKKDYLSLQPTDTQNGINFFKTKSQFIQATNGAYAPLQGLYNGSFWAMAEMRSDNTSYEYDPYDRSGTGNEEIDEFRELNNNGIVESFFSASYKDIGRCNVILERLPAAKLDVGVADTIAGQASFLRAFNYFNIVRMFGDAPLVLTEAQSVADAYKVATKSPAAKIYTQIIADAQTAIAKLPVRYTATGDKGRVTKGTAETMLAEVYMTQKKFDLAIPLLRAIIASGVYSLNADYADNFNIHKENGPESIFEIQYIEGPNGLGSDFVDTFIPWDYYDTDITGYEIANGAQNGWNIPTQDLVNAYEGGDKRRDASLTDFTSDEYGIDLPFIKKYQSIGAVKGITGNNFPVYRYADVYLMLAECLNEQGFAAGGDAFKYLNLVRQRAGLEPKSMGNANPDLNVTSQDGFRAAIAHERQVELAFENHRWFDLLRTGKATEVMKAHATRERAYKNSSWQINSAAYSNIRLLFQYPVEEANLEH</sequence>
<name>A0AAE6MJ61_9SPHI</name>
<dbReference type="GO" id="GO:0009279">
    <property type="term" value="C:cell outer membrane"/>
    <property type="evidence" value="ECO:0007669"/>
    <property type="project" value="UniProtKB-SubCell"/>
</dbReference>
<gene>
    <name evidence="9" type="ORF">DIU31_018160</name>
    <name evidence="10" type="ORF">J3L21_09320</name>
</gene>
<evidence type="ECO:0000259" key="7">
    <source>
        <dbReference type="Pfam" id="PF07980"/>
    </source>
</evidence>
<feature type="domain" description="SusD-like N-terminal" evidence="8">
    <location>
        <begin position="22"/>
        <end position="226"/>
    </location>
</feature>
<dbReference type="EMBL" id="CP043451">
    <property type="protein sequence ID" value="QEM05343.1"/>
    <property type="molecule type" value="Genomic_DNA"/>
</dbReference>
<keyword evidence="4" id="KW-0472">Membrane</keyword>
<dbReference type="InterPro" id="IPR012944">
    <property type="entry name" value="SusD_RagB_dom"/>
</dbReference>
<accession>A0AAE6MJ61</accession>
<evidence type="ECO:0000256" key="3">
    <source>
        <dbReference type="ARBA" id="ARBA00022729"/>
    </source>
</evidence>
<comment type="similarity">
    <text evidence="2">Belongs to the SusD family.</text>
</comment>
<evidence type="ECO:0000256" key="4">
    <source>
        <dbReference type="ARBA" id="ARBA00023136"/>
    </source>
</evidence>
<protein>
    <submittedName>
        <fullName evidence="9">RagB/SusD family nutrient uptake outer membrane protein</fullName>
    </submittedName>
</protein>
<dbReference type="CDD" id="cd08977">
    <property type="entry name" value="SusD"/>
    <property type="match status" value="1"/>
</dbReference>
<proteinExistence type="inferred from homology"/>
<dbReference type="InterPro" id="IPR033985">
    <property type="entry name" value="SusD-like_N"/>
</dbReference>
<evidence type="ECO:0000259" key="8">
    <source>
        <dbReference type="Pfam" id="PF14322"/>
    </source>
</evidence>
<dbReference type="SUPFAM" id="SSF48452">
    <property type="entry name" value="TPR-like"/>
    <property type="match status" value="1"/>
</dbReference>
<keyword evidence="5" id="KW-0998">Cell outer membrane</keyword>